<dbReference type="EMBL" id="JAVRBK010000003">
    <property type="protein sequence ID" value="KAK5646764.1"/>
    <property type="molecule type" value="Genomic_DNA"/>
</dbReference>
<evidence type="ECO:0000313" key="2">
    <source>
        <dbReference type="EMBL" id="KAK5646764.1"/>
    </source>
</evidence>
<gene>
    <name evidence="2" type="ORF">RI129_005228</name>
</gene>
<keyword evidence="3" id="KW-1185">Reference proteome</keyword>
<evidence type="ECO:0000256" key="1">
    <source>
        <dbReference type="SAM" id="Coils"/>
    </source>
</evidence>
<feature type="coiled-coil region" evidence="1">
    <location>
        <begin position="287"/>
        <end position="390"/>
    </location>
</feature>
<proteinExistence type="predicted"/>
<organism evidence="2 3">
    <name type="scientific">Pyrocoelia pectoralis</name>
    <dbReference type="NCBI Taxonomy" id="417401"/>
    <lineage>
        <taxon>Eukaryota</taxon>
        <taxon>Metazoa</taxon>
        <taxon>Ecdysozoa</taxon>
        <taxon>Arthropoda</taxon>
        <taxon>Hexapoda</taxon>
        <taxon>Insecta</taxon>
        <taxon>Pterygota</taxon>
        <taxon>Neoptera</taxon>
        <taxon>Endopterygota</taxon>
        <taxon>Coleoptera</taxon>
        <taxon>Polyphaga</taxon>
        <taxon>Elateriformia</taxon>
        <taxon>Elateroidea</taxon>
        <taxon>Lampyridae</taxon>
        <taxon>Lampyrinae</taxon>
        <taxon>Pyrocoelia</taxon>
    </lineage>
</organism>
<keyword evidence="1" id="KW-0175">Coiled coil</keyword>
<feature type="coiled-coil region" evidence="1">
    <location>
        <begin position="702"/>
        <end position="750"/>
    </location>
</feature>
<name>A0AAN7VHW5_9COLE</name>
<protein>
    <submittedName>
        <fullName evidence="2">Uncharacterized protein</fullName>
    </submittedName>
</protein>
<comment type="caution">
    <text evidence="2">The sequence shown here is derived from an EMBL/GenBank/DDBJ whole genome shotgun (WGS) entry which is preliminary data.</text>
</comment>
<evidence type="ECO:0000313" key="3">
    <source>
        <dbReference type="Proteomes" id="UP001329430"/>
    </source>
</evidence>
<accession>A0AAN7VHW5</accession>
<feature type="coiled-coil region" evidence="1">
    <location>
        <begin position="589"/>
        <end position="634"/>
    </location>
</feature>
<dbReference type="Proteomes" id="UP001329430">
    <property type="component" value="Chromosome 3"/>
</dbReference>
<reference evidence="2 3" key="1">
    <citation type="journal article" date="2024" name="Insects">
        <title>An Improved Chromosome-Level Genome Assembly of the Firefly Pyrocoelia pectoralis.</title>
        <authorList>
            <person name="Fu X."/>
            <person name="Meyer-Rochow V.B."/>
            <person name="Ballantyne L."/>
            <person name="Zhu X."/>
        </authorList>
    </citation>
    <scope>NUCLEOTIDE SEQUENCE [LARGE SCALE GENOMIC DNA]</scope>
    <source>
        <strain evidence="2">XCY_ONT2</strain>
    </source>
</reference>
<sequence>MSYTEKVIEEVLQNDDKRFQDTLLILKEFNKTVKTKLCQIMDKDDLQGNPHLQDCIQDLTQQNEMLVSVVEELENEAAFRVSMLEEKLQNTSMICDTVMQKYKDNVSINFLKETCQSLMLVQNDVYSLLEFIKRVRQHNDWSTDGLNFHTINPSLLLQKTEWAKSNGIAPKSVDSVQIHAKMVHVSDEPPTQELHFQLRDEELQCVKKSLLEIQDSLLIKVSEKYEENLTLRREVQKLEYDIHLMLQEIKSRDSLIEKMQIQIKLLTQEQKTSADNQHWEEVAPDLKMKENIIEQQATEELEEYKRKYEDIQNALTTLQCEYDAAKVSWQSRIAVSEDEIRMLIRENANIKENRKNCNELVEAIERQEEREKHNQEVTNLKQTILELEKRLNDVPLQTEESSLEQANFTILQQRLTISSLQDALTICKGELEELHQKSVNNFQTNVQLEQKCLIYLQKIRQLNSLIDYLRDANLNLEVNIFEYVQDIAILETQLLKYRLKFKLPNKDLIDENVILNQRIKDLKRNYLAMCNMNKAKIQSREEKQHRRCSPNNDGTELCIANGLFYMDKDIIGSKEQFESELYHSQCTTIRELHSKLDCMEQAYKQLQLEFVNNLQVAQNEITSLNNNVTELRKECCCIRKEVRARDTAVGSVKLSENSQLLMAEEIKVLRNELDKALYQCNVLKGTNDALNLELINIKRIAFDQQNSELQCLRNAKIQLQSKNGEYLKEIEELRCSHAQLQQNYQKVVKSVDILQTEIIDYQNNSENICGESRNVIDNVRHWLEHQSVINQQITQKFNDDQLLIHNLKQKVV</sequence>
<dbReference type="AlphaFoldDB" id="A0AAN7VHW5"/>